<dbReference type="InterPro" id="IPR000182">
    <property type="entry name" value="GNAT_dom"/>
</dbReference>
<gene>
    <name evidence="5" type="ORF">NUM_69470</name>
</gene>
<evidence type="ECO:0000256" key="1">
    <source>
        <dbReference type="ARBA" id="ARBA00022679"/>
    </source>
</evidence>
<feature type="domain" description="N-acetyltransferase" evidence="4">
    <location>
        <begin position="4"/>
        <end position="139"/>
    </location>
</feature>
<dbReference type="Proteomes" id="UP000614996">
    <property type="component" value="Unassembled WGS sequence"/>
</dbReference>
<name>A0A8J4AI93_9ACTN</name>
<dbReference type="EMBL" id="BOPO01000149">
    <property type="protein sequence ID" value="GIL31693.1"/>
    <property type="molecule type" value="Genomic_DNA"/>
</dbReference>
<proteinExistence type="inferred from homology"/>
<protein>
    <recommendedName>
        <fullName evidence="4">N-acetyltransferase domain-containing protein</fullName>
    </recommendedName>
</protein>
<comment type="caution">
    <text evidence="5">The sequence shown here is derived from an EMBL/GenBank/DDBJ whole genome shotgun (WGS) entry which is preliminary data.</text>
</comment>
<dbReference type="PANTHER" id="PTHR43792:SF8">
    <property type="entry name" value="[RIBOSOMAL PROTEIN US5]-ALANINE N-ACETYLTRANSFERASE"/>
    <property type="match status" value="1"/>
</dbReference>
<accession>A0A8J4AI93</accession>
<evidence type="ECO:0000256" key="2">
    <source>
        <dbReference type="ARBA" id="ARBA00023315"/>
    </source>
</evidence>
<dbReference type="SUPFAM" id="SSF55729">
    <property type="entry name" value="Acyl-CoA N-acyltransferases (Nat)"/>
    <property type="match status" value="1"/>
</dbReference>
<organism evidence="5 6">
    <name type="scientific">Actinocatenispora comari</name>
    <dbReference type="NCBI Taxonomy" id="2807577"/>
    <lineage>
        <taxon>Bacteria</taxon>
        <taxon>Bacillati</taxon>
        <taxon>Actinomycetota</taxon>
        <taxon>Actinomycetes</taxon>
        <taxon>Micromonosporales</taxon>
        <taxon>Micromonosporaceae</taxon>
        <taxon>Actinocatenispora</taxon>
    </lineage>
</organism>
<dbReference type="AlphaFoldDB" id="A0A8J4AI93"/>
<evidence type="ECO:0000313" key="5">
    <source>
        <dbReference type="EMBL" id="GIL31693.1"/>
    </source>
</evidence>
<keyword evidence="2" id="KW-0012">Acyltransferase</keyword>
<reference evidence="6" key="1">
    <citation type="journal article" date="2021" name="Int. J. Syst. Evol. Microbiol.">
        <title>Actinocatenispora comari sp. nov., an endophytic actinomycete isolated from aerial parts of Comarum salesowianum.</title>
        <authorList>
            <person name="Oyunbileg N."/>
            <person name="Iizaka Y."/>
            <person name="Hamada M."/>
            <person name="Davaapurev B.O."/>
            <person name="Fukumoto A."/>
            <person name="Tsetseg B."/>
            <person name="Kato F."/>
            <person name="Tamura T."/>
            <person name="Batkhuu J."/>
            <person name="Anzai Y."/>
        </authorList>
    </citation>
    <scope>NUCLEOTIDE SEQUENCE [LARGE SCALE GENOMIC DNA]</scope>
    <source>
        <strain evidence="6">NUM-2625</strain>
    </source>
</reference>
<sequence>MPTLELLRADHAEALLTFERENRAFFAAVIPDRGDDFFARFDEILAERIAEQDTGACRFHLLVDDEGAVLGRFNLVDIADGEAELGYRMAEHATGRGLATAAVAELCVRAATEYGLTRLRARTTLANAASRTVLTRNAFTPGAETELNGKPARTYTRLLDVRPPAER</sequence>
<dbReference type="GO" id="GO:0005737">
    <property type="term" value="C:cytoplasm"/>
    <property type="evidence" value="ECO:0007669"/>
    <property type="project" value="TreeGrafter"/>
</dbReference>
<dbReference type="Pfam" id="PF13302">
    <property type="entry name" value="Acetyltransf_3"/>
    <property type="match status" value="1"/>
</dbReference>
<keyword evidence="1" id="KW-0808">Transferase</keyword>
<dbReference type="InterPro" id="IPR016181">
    <property type="entry name" value="Acyl_CoA_acyltransferase"/>
</dbReference>
<dbReference type="PANTHER" id="PTHR43792">
    <property type="entry name" value="GNAT FAMILY, PUTATIVE (AFU_ORTHOLOGUE AFUA_3G00765)-RELATED-RELATED"/>
    <property type="match status" value="1"/>
</dbReference>
<dbReference type="Gene3D" id="3.40.630.30">
    <property type="match status" value="1"/>
</dbReference>
<dbReference type="RefSeq" id="WP_207129261.1">
    <property type="nucleotide sequence ID" value="NZ_BOPO01000149.1"/>
</dbReference>
<evidence type="ECO:0000313" key="6">
    <source>
        <dbReference type="Proteomes" id="UP000614996"/>
    </source>
</evidence>
<comment type="similarity">
    <text evidence="3">Belongs to the acetyltransferase family. RimJ subfamily.</text>
</comment>
<evidence type="ECO:0000259" key="4">
    <source>
        <dbReference type="Pfam" id="PF13302"/>
    </source>
</evidence>
<evidence type="ECO:0000256" key="3">
    <source>
        <dbReference type="ARBA" id="ARBA00038502"/>
    </source>
</evidence>
<dbReference type="InterPro" id="IPR051531">
    <property type="entry name" value="N-acetyltransferase"/>
</dbReference>
<dbReference type="GO" id="GO:0008999">
    <property type="term" value="F:protein-N-terminal-alanine acetyltransferase activity"/>
    <property type="evidence" value="ECO:0007669"/>
    <property type="project" value="TreeGrafter"/>
</dbReference>
<keyword evidence="6" id="KW-1185">Reference proteome</keyword>